<accession>A0A5C2S9N8</accession>
<feature type="region of interest" description="Disordered" evidence="1">
    <location>
        <begin position="30"/>
        <end position="66"/>
    </location>
</feature>
<proteinExistence type="predicted"/>
<keyword evidence="3" id="KW-1185">Reference proteome</keyword>
<evidence type="ECO:0000313" key="2">
    <source>
        <dbReference type="EMBL" id="RPD59879.1"/>
    </source>
</evidence>
<reference evidence="2" key="1">
    <citation type="journal article" date="2018" name="Genome Biol. Evol.">
        <title>Genomics and development of Lentinus tigrinus, a white-rot wood-decaying mushroom with dimorphic fruiting bodies.</title>
        <authorList>
            <person name="Wu B."/>
            <person name="Xu Z."/>
            <person name="Knudson A."/>
            <person name="Carlson A."/>
            <person name="Chen N."/>
            <person name="Kovaka S."/>
            <person name="LaButti K."/>
            <person name="Lipzen A."/>
            <person name="Pennachio C."/>
            <person name="Riley R."/>
            <person name="Schakwitz W."/>
            <person name="Umezawa K."/>
            <person name="Ohm R.A."/>
            <person name="Grigoriev I.V."/>
            <person name="Nagy L.G."/>
            <person name="Gibbons J."/>
            <person name="Hibbett D."/>
        </authorList>
    </citation>
    <scope>NUCLEOTIDE SEQUENCE [LARGE SCALE GENOMIC DNA]</scope>
    <source>
        <strain evidence="2">ALCF2SS1-6</strain>
    </source>
</reference>
<feature type="compositionally biased region" description="Basic and acidic residues" evidence="1">
    <location>
        <begin position="55"/>
        <end position="66"/>
    </location>
</feature>
<dbReference type="EMBL" id="ML122268">
    <property type="protein sequence ID" value="RPD59879.1"/>
    <property type="molecule type" value="Genomic_DNA"/>
</dbReference>
<name>A0A5C2S9N8_9APHY</name>
<dbReference type="OrthoDB" id="3182478at2759"/>
<evidence type="ECO:0000313" key="3">
    <source>
        <dbReference type="Proteomes" id="UP000313359"/>
    </source>
</evidence>
<dbReference type="Proteomes" id="UP000313359">
    <property type="component" value="Unassembled WGS sequence"/>
</dbReference>
<sequence>MIRRPPTLIQMTDGDVQQVRNMLARQKAEKLAAKQGVPATPGQTKAAASPAQPYHHVEEQKKKREAMTKDERLGLRFVKACG</sequence>
<protein>
    <submittedName>
        <fullName evidence="2">Uncharacterized protein</fullName>
    </submittedName>
</protein>
<organism evidence="2 3">
    <name type="scientific">Lentinus tigrinus ALCF2SS1-6</name>
    <dbReference type="NCBI Taxonomy" id="1328759"/>
    <lineage>
        <taxon>Eukaryota</taxon>
        <taxon>Fungi</taxon>
        <taxon>Dikarya</taxon>
        <taxon>Basidiomycota</taxon>
        <taxon>Agaricomycotina</taxon>
        <taxon>Agaricomycetes</taxon>
        <taxon>Polyporales</taxon>
        <taxon>Polyporaceae</taxon>
        <taxon>Lentinus</taxon>
    </lineage>
</organism>
<evidence type="ECO:0000256" key="1">
    <source>
        <dbReference type="SAM" id="MobiDB-lite"/>
    </source>
</evidence>
<dbReference type="AlphaFoldDB" id="A0A5C2S9N8"/>
<gene>
    <name evidence="2" type="ORF">L227DRAFT_611703</name>
</gene>